<organism evidence="1">
    <name type="scientific">Pseudomonas phage Arace01</name>
    <dbReference type="NCBI Taxonomy" id="3138526"/>
    <lineage>
        <taxon>Viruses</taxon>
    </lineage>
</organism>
<dbReference type="EMBL" id="PP179312">
    <property type="protein sequence ID" value="XAI69683.1"/>
    <property type="molecule type" value="Genomic_DNA"/>
</dbReference>
<evidence type="ECO:0000313" key="1">
    <source>
        <dbReference type="EMBL" id="XAI69683.1"/>
    </source>
</evidence>
<gene>
    <name evidence="1" type="ORF">Arace01_00015</name>
</gene>
<reference evidence="1" key="1">
    <citation type="journal article" date="2024" name="J. Gen. Virol.">
        <title>Novel phages of Pseudomonas syringae unveil numerous potential auxiliary metabolic genes.</title>
        <authorList>
            <person name="Feltin C."/>
            <person name="Garneau J.R."/>
            <person name="Morris C.E."/>
            <person name="Berard A."/>
            <person name="Torres-Barcelo C."/>
        </authorList>
    </citation>
    <scope>NUCLEOTIDE SEQUENCE</scope>
</reference>
<dbReference type="InterPro" id="IPR043502">
    <property type="entry name" value="DNA/RNA_pol_sf"/>
</dbReference>
<sequence length="272" mass="31736">MSDLNLHAHQRELEKLYNKNQVGSRIKAQFIECKEFDFIGYMESKDIPRDFGLDLLVQMALHKRCSLPTLVGIMLKHTDSPQEATDLLYQAAAADLINWSPDLKIFIVQFTISADVQEEIDRFQFPLPMVVPPAKLKHNLQTGYLTSGGSIILKNNHHSDDVCLDHLNRMNRIKFTINHDVVRLVKNEWRNLDKPKDGESREDFDRRKRAFEKYDRTARDVMDTICKHSDEFYLTHRPDKRGRTYCQGYHVNYQGAAWNKAVVQFANKELVE</sequence>
<name>A0AAU6VZJ4_9VIRU</name>
<proteinExistence type="predicted"/>
<accession>A0AAU6VZJ4</accession>
<dbReference type="SUPFAM" id="SSF56672">
    <property type="entry name" value="DNA/RNA polymerases"/>
    <property type="match status" value="1"/>
</dbReference>
<protein>
    <submittedName>
        <fullName evidence="1">RNA polymerase</fullName>
    </submittedName>
</protein>